<comment type="caution">
    <text evidence="4">The sequence shown here is derived from an EMBL/GenBank/DDBJ whole genome shotgun (WGS) entry which is preliminary data.</text>
</comment>
<sequence length="519" mass="56140">MPLPGRRLPARLVALVRAYLRAPFRALLPARLPALLPALALLLAACQPAAFVRPDVPVPERWPREAAREGGEVKQGVVVEQGVAAEQGIAAEQGAASLGALPWKEILPAPELHALIEEALVANADLRIAIERIELARAQYGIERAALFPGVNASAAATRERMPGFDPRENRVGENAVVGLSMPAWEIDLWGRLAARTEAARREVLASAALADGVRTSLVAQLSSLYLELLDLDAQHEITRRTLDGRRKALRLTRARFDEGVSSILDVRQAESLLAGSEQALADQARRIAQTENALATVLGRNPGPIARSARLDELPPPARLDAGLPSALRQRRPDIRAAEDSLRAAGASVDAARKAFLPRITLTTLLGFASTDFGQLFDSGRHAWSLQPSIGLPLFDGGRLQAGVEVAEAQQRILVEQYKATIRQAFREVSDALVAFERLTEQREATRRVVQANRERLRVSNARYLAGISSYFEVIDAERQLFDSELGLAQVTRGVQQAVVQLYRALGGGAAGAGSPRT</sequence>
<accession>N6ZPJ6</accession>
<gene>
    <name evidence="4" type="ORF">C667_14010</name>
</gene>
<dbReference type="OrthoDB" id="9770517at2"/>
<name>N6ZPJ6_9RHOO</name>
<evidence type="ECO:0000313" key="4">
    <source>
        <dbReference type="EMBL" id="ENO96422.1"/>
    </source>
</evidence>
<dbReference type="PANTHER" id="PTHR30203">
    <property type="entry name" value="OUTER MEMBRANE CATION EFFLUX PROTEIN"/>
    <property type="match status" value="1"/>
</dbReference>
<dbReference type="NCBIfam" id="TIGR01845">
    <property type="entry name" value="outer_NodT"/>
    <property type="match status" value="1"/>
</dbReference>
<evidence type="ECO:0000256" key="1">
    <source>
        <dbReference type="ARBA" id="ARBA00007613"/>
    </source>
</evidence>
<keyword evidence="2 4" id="KW-0449">Lipoprotein</keyword>
<dbReference type="GO" id="GO:0005886">
    <property type="term" value="C:plasma membrane"/>
    <property type="evidence" value="ECO:0007669"/>
    <property type="project" value="UniProtKB-SubCell"/>
</dbReference>
<dbReference type="AlphaFoldDB" id="N6ZPJ6"/>
<dbReference type="RefSeq" id="WP_004366030.1">
    <property type="nucleotide sequence ID" value="NZ_AMXF01000109.1"/>
</dbReference>
<dbReference type="Pfam" id="PF02321">
    <property type="entry name" value="OEP"/>
    <property type="match status" value="2"/>
</dbReference>
<organism evidence="4 5">
    <name type="scientific">Thauera phenylacetica B4P</name>
    <dbReference type="NCBI Taxonomy" id="1234382"/>
    <lineage>
        <taxon>Bacteria</taxon>
        <taxon>Pseudomonadati</taxon>
        <taxon>Pseudomonadota</taxon>
        <taxon>Betaproteobacteria</taxon>
        <taxon>Rhodocyclales</taxon>
        <taxon>Zoogloeaceae</taxon>
        <taxon>Thauera</taxon>
    </lineage>
</organism>
<evidence type="ECO:0000313" key="5">
    <source>
        <dbReference type="Proteomes" id="UP000013047"/>
    </source>
</evidence>
<dbReference type="SUPFAM" id="SSF56954">
    <property type="entry name" value="Outer membrane efflux proteins (OEP)"/>
    <property type="match status" value="1"/>
</dbReference>
<dbReference type="EMBL" id="AMXF01000109">
    <property type="protein sequence ID" value="ENO96422.1"/>
    <property type="molecule type" value="Genomic_DNA"/>
</dbReference>
<feature type="region of interest" description="Disordered" evidence="3">
    <location>
        <begin position="308"/>
        <end position="327"/>
    </location>
</feature>
<comment type="subcellular location">
    <subcellularLocation>
        <location evidence="2">Cell membrane</location>
        <topology evidence="2">Lipid-anchor</topology>
    </subcellularLocation>
</comment>
<keyword evidence="2" id="KW-0564">Palmitate</keyword>
<feature type="signal peptide" evidence="2">
    <location>
        <begin position="1"/>
        <end position="49"/>
    </location>
</feature>
<feature type="chain" id="PRO_5001441706" evidence="2">
    <location>
        <begin position="50"/>
        <end position="519"/>
    </location>
</feature>
<keyword evidence="2" id="KW-0472">Membrane</keyword>
<dbReference type="InterPro" id="IPR010131">
    <property type="entry name" value="MdtP/NodT-like"/>
</dbReference>
<comment type="similarity">
    <text evidence="1 2">Belongs to the outer membrane factor (OMF) (TC 1.B.17) family.</text>
</comment>
<evidence type="ECO:0000256" key="2">
    <source>
        <dbReference type="RuleBase" id="RU362097"/>
    </source>
</evidence>
<proteinExistence type="inferred from homology"/>
<keyword evidence="5" id="KW-1185">Reference proteome</keyword>
<dbReference type="Proteomes" id="UP000013047">
    <property type="component" value="Unassembled WGS sequence"/>
</dbReference>
<dbReference type="Gene3D" id="1.20.1600.10">
    <property type="entry name" value="Outer membrane efflux proteins (OEP)"/>
    <property type="match status" value="1"/>
</dbReference>
<keyword evidence="2" id="KW-0812">Transmembrane</keyword>
<keyword evidence="2" id="KW-1134">Transmembrane beta strand</keyword>
<dbReference type="PANTHER" id="PTHR30203:SF33">
    <property type="entry name" value="BLR4455 PROTEIN"/>
    <property type="match status" value="1"/>
</dbReference>
<dbReference type="GO" id="GO:0015562">
    <property type="term" value="F:efflux transmembrane transporter activity"/>
    <property type="evidence" value="ECO:0007669"/>
    <property type="project" value="InterPro"/>
</dbReference>
<dbReference type="Gene3D" id="2.20.200.10">
    <property type="entry name" value="Outer membrane efflux proteins (OEP)"/>
    <property type="match status" value="1"/>
</dbReference>
<dbReference type="InterPro" id="IPR003423">
    <property type="entry name" value="OMP_efflux"/>
</dbReference>
<evidence type="ECO:0000256" key="3">
    <source>
        <dbReference type="SAM" id="MobiDB-lite"/>
    </source>
</evidence>
<protein>
    <submittedName>
        <fullName evidence="4">NodT family RND efflux system outer membrane lipoprotein</fullName>
    </submittedName>
</protein>
<keyword evidence="2" id="KW-0732">Signal</keyword>
<reference evidence="4 5" key="1">
    <citation type="submission" date="2012-09" db="EMBL/GenBank/DDBJ databases">
        <title>Draft Genome Sequences of 6 Strains from Genus Thauera.</title>
        <authorList>
            <person name="Liu B."/>
            <person name="Shapleigh J.P."/>
            <person name="Frostegard A.H."/>
        </authorList>
    </citation>
    <scope>NUCLEOTIDE SEQUENCE [LARGE SCALE GENOMIC DNA]</scope>
    <source>
        <strain evidence="4 5">B4P</strain>
    </source>
</reference>